<protein>
    <recommendedName>
        <fullName evidence="3">EamA domain-containing protein</fullName>
    </recommendedName>
</protein>
<feature type="compositionally biased region" description="Basic and acidic residues" evidence="1">
    <location>
        <begin position="387"/>
        <end position="408"/>
    </location>
</feature>
<gene>
    <name evidence="4" type="ORF">Cvel_2936</name>
</gene>
<dbReference type="GO" id="GO:0016020">
    <property type="term" value="C:membrane"/>
    <property type="evidence" value="ECO:0007669"/>
    <property type="project" value="InterPro"/>
</dbReference>
<dbReference type="InterPro" id="IPR037185">
    <property type="entry name" value="EmrE-like"/>
</dbReference>
<feature type="transmembrane region" description="Helical" evidence="2">
    <location>
        <begin position="149"/>
        <end position="168"/>
    </location>
</feature>
<dbReference type="Gene3D" id="1.10.3730.20">
    <property type="match status" value="1"/>
</dbReference>
<feature type="transmembrane region" description="Helical" evidence="2">
    <location>
        <begin position="54"/>
        <end position="77"/>
    </location>
</feature>
<evidence type="ECO:0000313" key="4">
    <source>
        <dbReference type="EMBL" id="CEM08734.1"/>
    </source>
</evidence>
<accession>A0A0G4F7U8</accession>
<dbReference type="AlphaFoldDB" id="A0A0G4F7U8"/>
<sequence length="459" mass="49541">MAASYPNLGVFRLVGSCVVGVIFFPLWLTWRFVSKYRGGGPSLCNPAYLGGLPWGYLARVAFFSGTISQFSTWLWYYTLTITSASANTAVEQSSPAFVYLMSLVFLGERPDLWRGLAVAVTVGGVVLVSLWGGNPKGEGGDSGGGKDSFVGYLLVTVNVIGYATNQIIRVKYASSPTDNVPLANGLRYALLYGVMPMPAVMLACVVLHVSGVSPLILPTGAQVWIMVTNACYDSFFVLFLYSGLLFASPTFMNVGNLLVLPASILLDWVVNGYAVSWQAFCGIGCILLGFLVFVFREREWEEALRQEMRSPAREVSGSLAESLTTGHESEIVEAVKEAHSSNGRLEGSRAPPLTDLEKAGSFLGIESGLLGRSEKIQSDGVQQTRRGCRENHTASERTRGDEEEEKARSNGGVDVNVCHRKSWDSESPFELEEPLSRPPSTGSASTEPANGGRAGPWLG</sequence>
<feature type="transmembrane region" description="Helical" evidence="2">
    <location>
        <begin position="13"/>
        <end position="33"/>
    </location>
</feature>
<dbReference type="Pfam" id="PF00892">
    <property type="entry name" value="EamA"/>
    <property type="match status" value="1"/>
</dbReference>
<feature type="transmembrane region" description="Helical" evidence="2">
    <location>
        <begin position="251"/>
        <end position="270"/>
    </location>
</feature>
<feature type="domain" description="EamA" evidence="3">
    <location>
        <begin position="52"/>
        <end position="129"/>
    </location>
</feature>
<dbReference type="SUPFAM" id="SSF103481">
    <property type="entry name" value="Multidrug resistance efflux transporter EmrE"/>
    <property type="match status" value="1"/>
</dbReference>
<reference evidence="4" key="1">
    <citation type="submission" date="2014-11" db="EMBL/GenBank/DDBJ databases">
        <authorList>
            <person name="Otto D Thomas"/>
            <person name="Naeem Raeece"/>
        </authorList>
    </citation>
    <scope>NUCLEOTIDE SEQUENCE</scope>
</reference>
<dbReference type="VEuPathDB" id="CryptoDB:Cvel_2936"/>
<feature type="transmembrane region" description="Helical" evidence="2">
    <location>
        <begin position="276"/>
        <end position="295"/>
    </location>
</feature>
<keyword evidence="2" id="KW-1133">Transmembrane helix</keyword>
<organism evidence="4">
    <name type="scientific">Chromera velia CCMP2878</name>
    <dbReference type="NCBI Taxonomy" id="1169474"/>
    <lineage>
        <taxon>Eukaryota</taxon>
        <taxon>Sar</taxon>
        <taxon>Alveolata</taxon>
        <taxon>Colpodellida</taxon>
        <taxon>Chromeraceae</taxon>
        <taxon>Chromera</taxon>
    </lineage>
</organism>
<evidence type="ECO:0000256" key="1">
    <source>
        <dbReference type="SAM" id="MobiDB-lite"/>
    </source>
</evidence>
<dbReference type="PhylomeDB" id="A0A0G4F7U8"/>
<dbReference type="InterPro" id="IPR000620">
    <property type="entry name" value="EamA_dom"/>
</dbReference>
<proteinExistence type="predicted"/>
<feature type="transmembrane region" description="Helical" evidence="2">
    <location>
        <begin position="113"/>
        <end position="133"/>
    </location>
</feature>
<feature type="transmembrane region" description="Helical" evidence="2">
    <location>
        <begin position="189"/>
        <end position="209"/>
    </location>
</feature>
<keyword evidence="2" id="KW-0812">Transmembrane</keyword>
<dbReference type="InterPro" id="IPR026505">
    <property type="entry name" value="Solute_c_fam_35_mem_F3/F4"/>
</dbReference>
<evidence type="ECO:0000256" key="2">
    <source>
        <dbReference type="SAM" id="Phobius"/>
    </source>
</evidence>
<keyword evidence="2" id="KW-0472">Membrane</keyword>
<dbReference type="PANTHER" id="PTHR19346">
    <property type="entry name" value="SUGAR PHOSPHATE TRANSPORTER DOMAIN-CONTAINING PROTEIN"/>
    <property type="match status" value="1"/>
</dbReference>
<dbReference type="EMBL" id="CDMZ01000187">
    <property type="protein sequence ID" value="CEM08734.1"/>
    <property type="molecule type" value="Genomic_DNA"/>
</dbReference>
<name>A0A0G4F7U8_9ALVE</name>
<dbReference type="PANTHER" id="PTHR19346:SF4">
    <property type="entry name" value="SUGAR PHOSPHATE TRANSPORTER DOMAIN-CONTAINING PROTEIN"/>
    <property type="match status" value="1"/>
</dbReference>
<feature type="region of interest" description="Disordered" evidence="1">
    <location>
        <begin position="374"/>
        <end position="459"/>
    </location>
</feature>
<feature type="transmembrane region" description="Helical" evidence="2">
    <location>
        <begin position="221"/>
        <end position="244"/>
    </location>
</feature>
<evidence type="ECO:0000259" key="3">
    <source>
        <dbReference type="Pfam" id="PF00892"/>
    </source>
</evidence>